<evidence type="ECO:0008006" key="2">
    <source>
        <dbReference type="Google" id="ProtNLM"/>
    </source>
</evidence>
<dbReference type="Pfam" id="PF23169">
    <property type="entry name" value="HalD"/>
    <property type="match status" value="1"/>
</dbReference>
<dbReference type="AlphaFoldDB" id="A0A6S6TTC9"/>
<gene>
    <name evidence="1" type="ORF">HELGO_WM17117</name>
</gene>
<sequence length="292" mass="33713">MSNTSNSLTRQPPTLEQMVDLARYPIHDLNHPKTRQLIDDCRERLDDDGCALLKDFMLPASLERMQAESDRLYDQTFWTEATHNPYFTADDPTLDESHPKRHFEERSSGYINSDLLEEDSDLRAIYASPIVTRFIGECLNVWPLYCWSDPLGCNPYSVMDTDNYFPWHFDGNNFTVSILVQESEAGGVFEYASDLRTPEDENFAVVRQVLEGARGRVKQLDLCPGDMQIFKGRYSMHRVTRIEGQQRRVIALPSYVTDDYGVNRPAHSIHLYGKALPIHYEREAYRSDSLTD</sequence>
<dbReference type="SUPFAM" id="SSF51197">
    <property type="entry name" value="Clavaminate synthase-like"/>
    <property type="match status" value="1"/>
</dbReference>
<dbReference type="Gene3D" id="2.60.120.620">
    <property type="entry name" value="q2cbj1_9rhob like domain"/>
    <property type="match status" value="1"/>
</dbReference>
<name>A0A6S6TTC9_9GAMM</name>
<organism evidence="1">
    <name type="scientific">uncultured Thiotrichaceae bacterium</name>
    <dbReference type="NCBI Taxonomy" id="298394"/>
    <lineage>
        <taxon>Bacteria</taxon>
        <taxon>Pseudomonadati</taxon>
        <taxon>Pseudomonadota</taxon>
        <taxon>Gammaproteobacteria</taxon>
        <taxon>Thiotrichales</taxon>
        <taxon>Thiotrichaceae</taxon>
        <taxon>environmental samples</taxon>
    </lineage>
</organism>
<dbReference type="InterPro" id="IPR056470">
    <property type="entry name" value="BesD/HalB-like"/>
</dbReference>
<evidence type="ECO:0000313" key="1">
    <source>
        <dbReference type="EMBL" id="CAA6824002.1"/>
    </source>
</evidence>
<accession>A0A6S6TTC9</accession>
<reference evidence="1" key="1">
    <citation type="submission" date="2020-01" db="EMBL/GenBank/DDBJ databases">
        <authorList>
            <person name="Meier V. D."/>
            <person name="Meier V D."/>
        </authorList>
    </citation>
    <scope>NUCLEOTIDE SEQUENCE</scope>
    <source>
        <strain evidence="1">HLG_WM_MAG_09</strain>
    </source>
</reference>
<dbReference type="EMBL" id="CACVAT010000384">
    <property type="protein sequence ID" value="CAA6824002.1"/>
    <property type="molecule type" value="Genomic_DNA"/>
</dbReference>
<proteinExistence type="predicted"/>
<protein>
    <recommendedName>
        <fullName evidence="2">Fe2OG dioxygenase domain-containing protein</fullName>
    </recommendedName>
</protein>